<dbReference type="EMBL" id="WVTA01000014">
    <property type="protein sequence ID" value="KAK3202208.1"/>
    <property type="molecule type" value="Genomic_DNA"/>
</dbReference>
<accession>A0AAN6RFN0</accession>
<gene>
    <name evidence="8" type="ORF">GRF29_161g517575</name>
</gene>
<dbReference type="GO" id="GO:0005524">
    <property type="term" value="F:ATP binding"/>
    <property type="evidence" value="ECO:0007669"/>
    <property type="project" value="UniProtKB-UniRule"/>
</dbReference>
<dbReference type="GO" id="GO:0004672">
    <property type="term" value="F:protein kinase activity"/>
    <property type="evidence" value="ECO:0007669"/>
    <property type="project" value="InterPro"/>
</dbReference>
<evidence type="ECO:0000259" key="6">
    <source>
        <dbReference type="PROSITE" id="PS50006"/>
    </source>
</evidence>
<dbReference type="Proteomes" id="UP001280581">
    <property type="component" value="Unassembled WGS sequence"/>
</dbReference>
<dbReference type="InterPro" id="IPR017441">
    <property type="entry name" value="Protein_kinase_ATP_BS"/>
</dbReference>
<dbReference type="Gene3D" id="2.60.200.20">
    <property type="match status" value="1"/>
</dbReference>
<dbReference type="InterPro" id="IPR011009">
    <property type="entry name" value="Kinase-like_dom_sf"/>
</dbReference>
<keyword evidence="3 4" id="KW-0067">ATP-binding</keyword>
<evidence type="ECO:0000256" key="5">
    <source>
        <dbReference type="SAM" id="MobiDB-lite"/>
    </source>
</evidence>
<proteinExistence type="inferred from homology"/>
<organism evidence="8 9">
    <name type="scientific">Pseudopithomyces chartarum</name>
    <dbReference type="NCBI Taxonomy" id="1892770"/>
    <lineage>
        <taxon>Eukaryota</taxon>
        <taxon>Fungi</taxon>
        <taxon>Dikarya</taxon>
        <taxon>Ascomycota</taxon>
        <taxon>Pezizomycotina</taxon>
        <taxon>Dothideomycetes</taxon>
        <taxon>Pleosporomycetidae</taxon>
        <taxon>Pleosporales</taxon>
        <taxon>Massarineae</taxon>
        <taxon>Didymosphaeriaceae</taxon>
        <taxon>Pseudopithomyces</taxon>
    </lineage>
</organism>
<name>A0AAN6RFN0_9PLEO</name>
<dbReference type="PROSITE" id="PS00107">
    <property type="entry name" value="PROTEIN_KINASE_ATP"/>
    <property type="match status" value="1"/>
</dbReference>
<dbReference type="SUPFAM" id="SSF49879">
    <property type="entry name" value="SMAD/FHA domain"/>
    <property type="match status" value="1"/>
</dbReference>
<dbReference type="Pfam" id="PF00069">
    <property type="entry name" value="Pkinase"/>
    <property type="match status" value="1"/>
</dbReference>
<reference evidence="8 9" key="1">
    <citation type="submission" date="2021-02" db="EMBL/GenBank/DDBJ databases">
        <title>Genome assembly of Pseudopithomyces chartarum.</title>
        <authorList>
            <person name="Jauregui R."/>
            <person name="Singh J."/>
            <person name="Voisey C."/>
        </authorList>
    </citation>
    <scope>NUCLEOTIDE SEQUENCE [LARGE SCALE GENOMIC DNA]</scope>
    <source>
        <strain evidence="8 9">AGR01</strain>
    </source>
</reference>
<evidence type="ECO:0000259" key="7">
    <source>
        <dbReference type="PROSITE" id="PS50011"/>
    </source>
</evidence>
<evidence type="ECO:0000256" key="2">
    <source>
        <dbReference type="ARBA" id="ARBA00022741"/>
    </source>
</evidence>
<sequence length="702" mass="79353">MEEDPVGFFEVRVAGEDTCDNINVYGDEPFYLGRNSALCKRYWPDATISNRHLRIHCILYEKSGAGEIPPLVYATDVSSNGTFLKRNNQACASSQQDRGILMTRKHGAFLLNEKDELQISESITLIYYELEPQKDLQLTLTQEHEKQHFASRYLITGRQLGKGGFGKVVVAIHQKTQRQLACKIINLKALSPSNGRANDRLATDQETQSISPIRSTEQWPSKLTRYSREFRILKDLSHPNIIQVEKVIWGPSTIYIFSELITGGDLFSYMERKGQALCSIDAAVIILQILKAVDYLHDREIVHRDLKPDNVLLTYPEDGARIVLTDFGNARSLPKATNDNANRRMFSNTGTLEYIAPEIHNMNRNKPSESGYTEAVDMWSIGVIAANLLSGEAMFCASRNDRDPVKAILEQSAKCDISILDDPTHPAWRKVRDNPKDFVRNLLVLRIEDRMTAKQALAHPWFTNKFLAAEFEALYQRSIRDWQLQRKVSRLVEPIYASSTTGDPATQKQSHHFLQPSAQASFRDIQEKFTGSQDWDLSIVLPPSEGESLAIEHEEAHFDGNNRYDQDLPELDTRNWNTDSIPQLSIDQDPPASGMYDEVESEQHEEVFAQPHSAFNDHVATRETSTSNSDNLIEAAAPTSPFSQVLPAIPLDLESSIVYETQLWDSQIQNPPCDDEEMRGGHSASLPVYDGSGRAQKKRKLM</sequence>
<comment type="caution">
    <text evidence="8">The sequence shown here is derived from an EMBL/GenBank/DDBJ whole genome shotgun (WGS) entry which is preliminary data.</text>
</comment>
<keyword evidence="2 4" id="KW-0547">Nucleotide-binding</keyword>
<feature type="region of interest" description="Disordered" evidence="5">
    <location>
        <begin position="668"/>
        <end position="702"/>
    </location>
</feature>
<evidence type="ECO:0000313" key="8">
    <source>
        <dbReference type="EMBL" id="KAK3202208.1"/>
    </source>
</evidence>
<feature type="compositionally biased region" description="Basic and acidic residues" evidence="5">
    <location>
        <begin position="557"/>
        <end position="566"/>
    </location>
</feature>
<dbReference type="AlphaFoldDB" id="A0AAN6RFN0"/>
<feature type="binding site" evidence="4">
    <location>
        <position position="183"/>
    </location>
    <ligand>
        <name>ATP</name>
        <dbReference type="ChEBI" id="CHEBI:30616"/>
    </ligand>
</feature>
<dbReference type="Gene3D" id="3.30.200.20">
    <property type="entry name" value="Phosphorylase Kinase, domain 1"/>
    <property type="match status" value="1"/>
</dbReference>
<dbReference type="SUPFAM" id="SSF56112">
    <property type="entry name" value="Protein kinase-like (PK-like)"/>
    <property type="match status" value="1"/>
</dbReference>
<dbReference type="PROSITE" id="PS50006">
    <property type="entry name" value="FHA_DOMAIN"/>
    <property type="match status" value="1"/>
</dbReference>
<dbReference type="SMART" id="SM00220">
    <property type="entry name" value="S_TKc"/>
    <property type="match status" value="1"/>
</dbReference>
<dbReference type="InterPro" id="IPR000253">
    <property type="entry name" value="FHA_dom"/>
</dbReference>
<feature type="domain" description="Protein kinase" evidence="7">
    <location>
        <begin position="154"/>
        <end position="462"/>
    </location>
</feature>
<evidence type="ECO:0000256" key="4">
    <source>
        <dbReference type="PROSITE-ProRule" id="PRU10141"/>
    </source>
</evidence>
<dbReference type="PROSITE" id="PS00108">
    <property type="entry name" value="PROTEIN_KINASE_ST"/>
    <property type="match status" value="1"/>
</dbReference>
<comment type="similarity">
    <text evidence="1">Belongs to the protein kinase superfamily. CAMK Ser/Thr protein kinase family. CHEK2 subfamily.</text>
</comment>
<dbReference type="InterPro" id="IPR000719">
    <property type="entry name" value="Prot_kinase_dom"/>
</dbReference>
<evidence type="ECO:0000256" key="1">
    <source>
        <dbReference type="ARBA" id="ARBA00005575"/>
    </source>
</evidence>
<feature type="compositionally biased region" description="Polar residues" evidence="5">
    <location>
        <begin position="574"/>
        <end position="586"/>
    </location>
</feature>
<protein>
    <submittedName>
        <fullName evidence="8">Uncharacterized protein</fullName>
    </submittedName>
</protein>
<feature type="domain" description="FHA" evidence="6">
    <location>
        <begin position="30"/>
        <end position="89"/>
    </location>
</feature>
<dbReference type="Gene3D" id="1.10.510.10">
    <property type="entry name" value="Transferase(Phosphotransferase) domain 1"/>
    <property type="match status" value="1"/>
</dbReference>
<dbReference type="InterPro" id="IPR008984">
    <property type="entry name" value="SMAD_FHA_dom_sf"/>
</dbReference>
<feature type="region of interest" description="Disordered" evidence="5">
    <location>
        <begin position="557"/>
        <end position="604"/>
    </location>
</feature>
<evidence type="ECO:0000313" key="9">
    <source>
        <dbReference type="Proteomes" id="UP001280581"/>
    </source>
</evidence>
<dbReference type="PROSITE" id="PS50011">
    <property type="entry name" value="PROTEIN_KINASE_DOM"/>
    <property type="match status" value="1"/>
</dbReference>
<dbReference type="PANTHER" id="PTHR24347">
    <property type="entry name" value="SERINE/THREONINE-PROTEIN KINASE"/>
    <property type="match status" value="1"/>
</dbReference>
<dbReference type="SMART" id="SM00240">
    <property type="entry name" value="FHA"/>
    <property type="match status" value="1"/>
</dbReference>
<dbReference type="InterPro" id="IPR008271">
    <property type="entry name" value="Ser/Thr_kinase_AS"/>
</dbReference>
<keyword evidence="9" id="KW-1185">Reference proteome</keyword>
<evidence type="ECO:0000256" key="3">
    <source>
        <dbReference type="ARBA" id="ARBA00022840"/>
    </source>
</evidence>